<proteinExistence type="predicted"/>
<sequence length="78" mass="8729">MSTLAGNIGDVHSVPCNHSVRSTNVYEEKSLGVFRDDESSIDEEDFNPTGGNRAAIWGRYLAMHARKQLSFGTNRLDW</sequence>
<reference evidence="1 2" key="1">
    <citation type="submission" date="2018-02" db="EMBL/GenBank/DDBJ databases">
        <title>Genome sequence of the basidiomycete white-rot fungus Phlebia centrifuga.</title>
        <authorList>
            <person name="Granchi Z."/>
            <person name="Peng M."/>
            <person name="de Vries R.P."/>
            <person name="Hilden K."/>
            <person name="Makela M.R."/>
            <person name="Grigoriev I."/>
            <person name="Riley R."/>
        </authorList>
    </citation>
    <scope>NUCLEOTIDE SEQUENCE [LARGE SCALE GENOMIC DNA]</scope>
    <source>
        <strain evidence="1 2">FBCC195</strain>
    </source>
</reference>
<dbReference type="OrthoDB" id="9999863at2759"/>
<gene>
    <name evidence="1" type="ORF">PHLCEN_2v11421</name>
</gene>
<dbReference type="EMBL" id="MLYV02001139">
    <property type="protein sequence ID" value="PSR72726.1"/>
    <property type="molecule type" value="Genomic_DNA"/>
</dbReference>
<organism evidence="1 2">
    <name type="scientific">Hermanssonia centrifuga</name>
    <dbReference type="NCBI Taxonomy" id="98765"/>
    <lineage>
        <taxon>Eukaryota</taxon>
        <taxon>Fungi</taxon>
        <taxon>Dikarya</taxon>
        <taxon>Basidiomycota</taxon>
        <taxon>Agaricomycotina</taxon>
        <taxon>Agaricomycetes</taxon>
        <taxon>Polyporales</taxon>
        <taxon>Meruliaceae</taxon>
        <taxon>Hermanssonia</taxon>
    </lineage>
</organism>
<comment type="caution">
    <text evidence="1">The sequence shown here is derived from an EMBL/GenBank/DDBJ whole genome shotgun (WGS) entry which is preliminary data.</text>
</comment>
<dbReference type="AlphaFoldDB" id="A0A2R6NK75"/>
<dbReference type="STRING" id="98765.A0A2R6NK75"/>
<accession>A0A2R6NK75</accession>
<name>A0A2R6NK75_9APHY</name>
<protein>
    <submittedName>
        <fullName evidence="1">Uncharacterized protein</fullName>
    </submittedName>
</protein>
<dbReference type="Proteomes" id="UP000186601">
    <property type="component" value="Unassembled WGS sequence"/>
</dbReference>
<evidence type="ECO:0000313" key="2">
    <source>
        <dbReference type="Proteomes" id="UP000186601"/>
    </source>
</evidence>
<evidence type="ECO:0000313" key="1">
    <source>
        <dbReference type="EMBL" id="PSR72726.1"/>
    </source>
</evidence>
<keyword evidence="2" id="KW-1185">Reference proteome</keyword>